<feature type="region of interest" description="Disordered" evidence="1">
    <location>
        <begin position="71"/>
        <end position="96"/>
    </location>
</feature>
<evidence type="ECO:0000256" key="1">
    <source>
        <dbReference type="SAM" id="MobiDB-lite"/>
    </source>
</evidence>
<keyword evidence="3" id="KW-1185">Reference proteome</keyword>
<dbReference type="AlphaFoldDB" id="A0A4C1V423"/>
<accession>A0A4C1V423</accession>
<name>A0A4C1V423_EUMVA</name>
<protein>
    <submittedName>
        <fullName evidence="2">Uncharacterized protein</fullName>
    </submittedName>
</protein>
<organism evidence="2 3">
    <name type="scientific">Eumeta variegata</name>
    <name type="common">Bagworm moth</name>
    <name type="synonym">Eumeta japonica</name>
    <dbReference type="NCBI Taxonomy" id="151549"/>
    <lineage>
        <taxon>Eukaryota</taxon>
        <taxon>Metazoa</taxon>
        <taxon>Ecdysozoa</taxon>
        <taxon>Arthropoda</taxon>
        <taxon>Hexapoda</taxon>
        <taxon>Insecta</taxon>
        <taxon>Pterygota</taxon>
        <taxon>Neoptera</taxon>
        <taxon>Endopterygota</taxon>
        <taxon>Lepidoptera</taxon>
        <taxon>Glossata</taxon>
        <taxon>Ditrysia</taxon>
        <taxon>Tineoidea</taxon>
        <taxon>Psychidae</taxon>
        <taxon>Oiketicinae</taxon>
        <taxon>Eumeta</taxon>
    </lineage>
</organism>
<dbReference type="EMBL" id="BGZK01000272">
    <property type="protein sequence ID" value="GBP33280.1"/>
    <property type="molecule type" value="Genomic_DNA"/>
</dbReference>
<dbReference type="Proteomes" id="UP000299102">
    <property type="component" value="Unassembled WGS sequence"/>
</dbReference>
<evidence type="ECO:0000313" key="3">
    <source>
        <dbReference type="Proteomes" id="UP000299102"/>
    </source>
</evidence>
<sequence length="96" mass="10613">MNSTISRLSIDSHILPHDLTSVARWSAPAPLNKCGGPWRSTEPIRQYLLSFIKHRVALRRRGDVTRLIYTRFTSGPPPRRPPADGGGAPNARVVSS</sequence>
<comment type="caution">
    <text evidence="2">The sequence shown here is derived from an EMBL/GenBank/DDBJ whole genome shotgun (WGS) entry which is preliminary data.</text>
</comment>
<gene>
    <name evidence="2" type="ORF">EVAR_30868_1</name>
</gene>
<reference evidence="2 3" key="1">
    <citation type="journal article" date="2019" name="Commun. Biol.">
        <title>The bagworm genome reveals a unique fibroin gene that provides high tensile strength.</title>
        <authorList>
            <person name="Kono N."/>
            <person name="Nakamura H."/>
            <person name="Ohtoshi R."/>
            <person name="Tomita M."/>
            <person name="Numata K."/>
            <person name="Arakawa K."/>
        </authorList>
    </citation>
    <scope>NUCLEOTIDE SEQUENCE [LARGE SCALE GENOMIC DNA]</scope>
</reference>
<proteinExistence type="predicted"/>
<evidence type="ECO:0000313" key="2">
    <source>
        <dbReference type="EMBL" id="GBP33280.1"/>
    </source>
</evidence>